<evidence type="ECO:0000256" key="3">
    <source>
        <dbReference type="ARBA" id="ARBA00023274"/>
    </source>
</evidence>
<evidence type="ECO:0000313" key="6">
    <source>
        <dbReference type="EMBL" id="QEG38484.1"/>
    </source>
</evidence>
<dbReference type="InterPro" id="IPR050437">
    <property type="entry name" value="Ribos_protein_bS1-like"/>
</dbReference>
<sequence length="595" mass="62110">MTVGENPESQAPQSQASEPQASESPASQPQAETAPQAAESAEVSPASSATTPETPQPTGEPAASSEPAPAGETESAGDAAPAGETAPAGESTSSAAEGTQPAGPLSAAARRSGPLAARGGGAAKPASPTAAPAAVSTDSLPGGKQKPQPGKRPQGKPQRDRRSGRKDEPNPLRPPAPPKARVAIPSKRGPLSDDIQQMLDAELAASDLDSLMSGAAGMADRPSGLNEGQRVAATVLKIHDDSVFVALGGPDEGMVPFEQFAEEPTPGQNIEVVVQGLSDGLYVCVIPGQTIAVTDMDDLEEGAIVEATITGTNSGGLECAVGGAEGFMPISQIAEHRVEDTSEFVGQKMVCSVTECNPRRRRLVLSRRAVLEREREERREEQLEQLEAGDVLEGTVRSIKDFGAFVDLGGCDGMIHISKLSWDRVQHPSEVLEMGQKVKVTIETIDKQTGKISLSYRDLIANPWDTVEVDFPVGEVVTGTVSRIANFGAFVRLAAGIEGLIHISELAHHRVSRVNNVVNEGDEVNVKVQSIDRDAQRIGLSLKAALAPPPEAKSDAAAEEVDEPPREPVIKPQHSGPLKGGTGGDAGGERFGLRW</sequence>
<protein>
    <submittedName>
        <fullName evidence="6">30S ribosomal protein S1</fullName>
    </submittedName>
</protein>
<feature type="region of interest" description="Disordered" evidence="4">
    <location>
        <begin position="547"/>
        <end position="595"/>
    </location>
</feature>
<dbReference type="OrthoDB" id="9804077at2"/>
<accession>A0A5B9QI00</accession>
<dbReference type="GO" id="GO:0003735">
    <property type="term" value="F:structural constituent of ribosome"/>
    <property type="evidence" value="ECO:0007669"/>
    <property type="project" value="TreeGrafter"/>
</dbReference>
<dbReference type="InterPro" id="IPR012340">
    <property type="entry name" value="NA-bd_OB-fold"/>
</dbReference>
<dbReference type="RefSeq" id="WP_084427203.1">
    <property type="nucleotide sequence ID" value="NZ_CP042914.1"/>
</dbReference>
<evidence type="ECO:0000256" key="2">
    <source>
        <dbReference type="ARBA" id="ARBA00022980"/>
    </source>
</evidence>
<evidence type="ECO:0000313" key="7">
    <source>
        <dbReference type="Proteomes" id="UP000325286"/>
    </source>
</evidence>
<evidence type="ECO:0000256" key="4">
    <source>
        <dbReference type="SAM" id="MobiDB-lite"/>
    </source>
</evidence>
<comment type="similarity">
    <text evidence="1">Belongs to the bacterial ribosomal protein bS1 family.</text>
</comment>
<dbReference type="InterPro" id="IPR035104">
    <property type="entry name" value="Ribosomal_protein_S1-like"/>
</dbReference>
<dbReference type="FunFam" id="2.40.50.140:FF:000051">
    <property type="entry name" value="RNA-binding transcriptional accessory protein"/>
    <property type="match status" value="2"/>
</dbReference>
<name>A0A5B9QI00_9BACT</name>
<feature type="domain" description="S1 motif" evidence="5">
    <location>
        <begin position="228"/>
        <end position="296"/>
    </location>
</feature>
<dbReference type="SUPFAM" id="SSF50249">
    <property type="entry name" value="Nucleic acid-binding proteins"/>
    <property type="match status" value="4"/>
</dbReference>
<evidence type="ECO:0000259" key="5">
    <source>
        <dbReference type="PROSITE" id="PS50126"/>
    </source>
</evidence>
<dbReference type="Pfam" id="PF00575">
    <property type="entry name" value="S1"/>
    <property type="match status" value="4"/>
</dbReference>
<gene>
    <name evidence="6" type="primary">rpsA_1</name>
    <name evidence="6" type="ORF">UC8_04410</name>
</gene>
<dbReference type="PANTHER" id="PTHR10724">
    <property type="entry name" value="30S RIBOSOMAL PROTEIN S1"/>
    <property type="match status" value="1"/>
</dbReference>
<feature type="region of interest" description="Disordered" evidence="4">
    <location>
        <begin position="1"/>
        <end position="192"/>
    </location>
</feature>
<dbReference type="PROSITE" id="PS50126">
    <property type="entry name" value="S1"/>
    <property type="match status" value="4"/>
</dbReference>
<feature type="compositionally biased region" description="Low complexity" evidence="4">
    <location>
        <begin position="123"/>
        <end position="134"/>
    </location>
</feature>
<feature type="compositionally biased region" description="Low complexity" evidence="4">
    <location>
        <begin position="141"/>
        <end position="156"/>
    </location>
</feature>
<feature type="domain" description="S1 motif" evidence="5">
    <location>
        <begin position="474"/>
        <end position="543"/>
    </location>
</feature>
<keyword evidence="7" id="KW-1185">Reference proteome</keyword>
<feature type="domain" description="S1 motif" evidence="5">
    <location>
        <begin position="302"/>
        <end position="368"/>
    </location>
</feature>
<feature type="domain" description="S1 motif" evidence="5">
    <location>
        <begin position="389"/>
        <end position="457"/>
    </location>
</feature>
<reference evidence="6 7" key="1">
    <citation type="submission" date="2019-08" db="EMBL/GenBank/DDBJ databases">
        <title>Deep-cultivation of Planctomycetes and their phenomic and genomic characterization uncovers novel biology.</title>
        <authorList>
            <person name="Wiegand S."/>
            <person name="Jogler M."/>
            <person name="Boedeker C."/>
            <person name="Pinto D."/>
            <person name="Vollmers J."/>
            <person name="Rivas-Marin E."/>
            <person name="Kohn T."/>
            <person name="Peeters S.H."/>
            <person name="Heuer A."/>
            <person name="Rast P."/>
            <person name="Oberbeckmann S."/>
            <person name="Bunk B."/>
            <person name="Jeske O."/>
            <person name="Meyerdierks A."/>
            <person name="Storesund J.E."/>
            <person name="Kallscheuer N."/>
            <person name="Luecker S."/>
            <person name="Lage O.M."/>
            <person name="Pohl T."/>
            <person name="Merkel B.J."/>
            <person name="Hornburger P."/>
            <person name="Mueller R.-W."/>
            <person name="Bruemmer F."/>
            <person name="Labrenz M."/>
            <person name="Spormann A.M."/>
            <person name="Op den Camp H."/>
            <person name="Overmann J."/>
            <person name="Amann R."/>
            <person name="Jetten M.S.M."/>
            <person name="Mascher T."/>
            <person name="Medema M.H."/>
            <person name="Devos D.P."/>
            <person name="Kaster A.-K."/>
            <person name="Ovreas L."/>
            <person name="Rohde M."/>
            <person name="Galperin M.Y."/>
            <person name="Jogler C."/>
        </authorList>
    </citation>
    <scope>NUCLEOTIDE SEQUENCE [LARGE SCALE GENOMIC DNA]</scope>
    <source>
        <strain evidence="6 7">UC8</strain>
    </source>
</reference>
<dbReference type="CDD" id="cd04465">
    <property type="entry name" value="S1_RPS1_repeat_ec2_hs2"/>
    <property type="match status" value="1"/>
</dbReference>
<feature type="compositionally biased region" description="Low complexity" evidence="4">
    <location>
        <begin position="7"/>
        <end position="90"/>
    </location>
</feature>
<dbReference type="GO" id="GO:0022627">
    <property type="term" value="C:cytosolic small ribosomal subunit"/>
    <property type="evidence" value="ECO:0007669"/>
    <property type="project" value="TreeGrafter"/>
</dbReference>
<evidence type="ECO:0000256" key="1">
    <source>
        <dbReference type="ARBA" id="ARBA00006767"/>
    </source>
</evidence>
<keyword evidence="2 6" id="KW-0689">Ribosomal protein</keyword>
<dbReference type="EMBL" id="CP042914">
    <property type="protein sequence ID" value="QEG38484.1"/>
    <property type="molecule type" value="Genomic_DNA"/>
</dbReference>
<proteinExistence type="inferred from homology"/>
<dbReference type="CDD" id="cd05688">
    <property type="entry name" value="S1_RPS1_repeat_ec3"/>
    <property type="match status" value="1"/>
</dbReference>
<dbReference type="Gene3D" id="2.40.50.140">
    <property type="entry name" value="Nucleic acid-binding proteins"/>
    <property type="match status" value="4"/>
</dbReference>
<dbReference type="PRINTS" id="PR00681">
    <property type="entry name" value="RIBOSOMALS1"/>
</dbReference>
<dbReference type="KEGG" id="rul:UC8_04410"/>
<dbReference type="PANTHER" id="PTHR10724:SF7">
    <property type="entry name" value="SMALL RIBOSOMAL SUBUNIT PROTEIN BS1C"/>
    <property type="match status" value="1"/>
</dbReference>
<dbReference type="InterPro" id="IPR003029">
    <property type="entry name" value="S1_domain"/>
</dbReference>
<dbReference type="AlphaFoldDB" id="A0A5B9QI00"/>
<dbReference type="Proteomes" id="UP000325286">
    <property type="component" value="Chromosome"/>
</dbReference>
<dbReference type="GO" id="GO:0003729">
    <property type="term" value="F:mRNA binding"/>
    <property type="evidence" value="ECO:0007669"/>
    <property type="project" value="TreeGrafter"/>
</dbReference>
<organism evidence="6 7">
    <name type="scientific">Roseimaritima ulvae</name>
    <dbReference type="NCBI Taxonomy" id="980254"/>
    <lineage>
        <taxon>Bacteria</taxon>
        <taxon>Pseudomonadati</taxon>
        <taxon>Planctomycetota</taxon>
        <taxon>Planctomycetia</taxon>
        <taxon>Pirellulales</taxon>
        <taxon>Pirellulaceae</taxon>
        <taxon>Roseimaritima</taxon>
    </lineage>
</organism>
<dbReference type="SMART" id="SM00316">
    <property type="entry name" value="S1"/>
    <property type="match status" value="4"/>
</dbReference>
<feature type="compositionally biased region" description="Basic and acidic residues" evidence="4">
    <location>
        <begin position="157"/>
        <end position="170"/>
    </location>
</feature>
<keyword evidence="3" id="KW-0687">Ribonucleoprotein</keyword>
<dbReference type="GO" id="GO:0006412">
    <property type="term" value="P:translation"/>
    <property type="evidence" value="ECO:0007669"/>
    <property type="project" value="TreeGrafter"/>
</dbReference>